<evidence type="ECO:0000259" key="6">
    <source>
        <dbReference type="Pfam" id="PF00425"/>
    </source>
</evidence>
<evidence type="ECO:0000313" key="7">
    <source>
        <dbReference type="EMBL" id="PWC23471.1"/>
    </source>
</evidence>
<dbReference type="AlphaFoldDB" id="A0A2U1UPE6"/>
<evidence type="ECO:0000313" key="10">
    <source>
        <dbReference type="Proteomes" id="UP000303847"/>
    </source>
</evidence>
<dbReference type="EMBL" id="QDKK01000024">
    <property type="protein sequence ID" value="PWC23471.1"/>
    <property type="molecule type" value="Genomic_DNA"/>
</dbReference>
<comment type="catalytic activity">
    <reaction evidence="1">
        <text>chorismate = isochorismate</text>
        <dbReference type="Rhea" id="RHEA:18985"/>
        <dbReference type="ChEBI" id="CHEBI:29748"/>
        <dbReference type="ChEBI" id="CHEBI:29780"/>
        <dbReference type="EC" id="5.4.4.2"/>
    </reaction>
</comment>
<dbReference type="NCBIfam" id="TIGR00543">
    <property type="entry name" value="isochor_syn"/>
    <property type="match status" value="1"/>
</dbReference>
<evidence type="ECO:0000256" key="5">
    <source>
        <dbReference type="ARBA" id="ARBA00041564"/>
    </source>
</evidence>
<dbReference type="InterPro" id="IPR005801">
    <property type="entry name" value="ADC_synthase"/>
</dbReference>
<dbReference type="Pfam" id="PF00425">
    <property type="entry name" value="Chorismate_bind"/>
    <property type="match status" value="1"/>
</dbReference>
<reference evidence="8 10" key="2">
    <citation type="submission" date="2018-11" db="EMBL/GenBank/DDBJ databases">
        <title>Genome sequences of Brenneria nigrifluens and Brenneria rubrifaciens.</title>
        <authorList>
            <person name="Poret-Peterson A.T."/>
            <person name="McClean A.E."/>
            <person name="Kluepfel D.A."/>
        </authorList>
    </citation>
    <scope>NUCLEOTIDE SEQUENCE [LARGE SCALE GENOMIC DNA]</scope>
    <source>
        <strain evidence="8 10">ATCC 13028</strain>
    </source>
</reference>
<evidence type="ECO:0000256" key="4">
    <source>
        <dbReference type="ARBA" id="ARBA00023235"/>
    </source>
</evidence>
<proteinExistence type="inferred from homology"/>
<dbReference type="OrthoDB" id="9806579at2"/>
<dbReference type="InterPro" id="IPR015890">
    <property type="entry name" value="Chorismate_C"/>
</dbReference>
<evidence type="ECO:0000256" key="2">
    <source>
        <dbReference type="ARBA" id="ARBA00005297"/>
    </source>
</evidence>
<evidence type="ECO:0000256" key="3">
    <source>
        <dbReference type="ARBA" id="ARBA00012824"/>
    </source>
</evidence>
<dbReference type="PANTHER" id="PTHR42839:SF2">
    <property type="entry name" value="ISOCHORISMATE SYNTHASE ENTC"/>
    <property type="match status" value="1"/>
</dbReference>
<gene>
    <name evidence="7" type="ORF">DDT54_14605</name>
    <name evidence="8" type="ORF">EH206_19920</name>
</gene>
<dbReference type="SUPFAM" id="SSF56322">
    <property type="entry name" value="ADC synthase"/>
    <property type="match status" value="1"/>
</dbReference>
<sequence>MSTLSATPPHLDVSELQNDDFLFLSPGKSLHARGCYAALDCPVDSGAALDGHFQQQLRQLFARAQRDGIANPLIVGAIPFDKRKPASLFVPQDSRWFSRDALADIALKEEPLRIRQLHQIPAHDVFCWMVSAGVNATRSGALNKVVLSRLLEIETDRPLNSIHLLLLLNRQNPGSYNFHVPLAQGALLGASPELLLRQQGKVVTSQPLAGSARRSDDPAENRRLQQSLMRSDKDRHEHRLVIDTMRQTLASRCRALQIPETPSLLATPVLWHLATKITAEVDDARENALSMACLLHPTPALCGTPFQAARSLIASLEPFDRGLFGGIVGWCDARGNGEWVVTIRCGEVRDNRVTLFAGAGIVPDSQPVSEWNETGVKLSTMLNAFGITNDRECVA</sequence>
<keyword evidence="10" id="KW-1185">Reference proteome</keyword>
<evidence type="ECO:0000313" key="8">
    <source>
        <dbReference type="EMBL" id="QCR06216.1"/>
    </source>
</evidence>
<keyword evidence="4 8" id="KW-0413">Isomerase</keyword>
<dbReference type="EC" id="5.4.4.2" evidence="3"/>
<evidence type="ECO:0000313" key="9">
    <source>
        <dbReference type="Proteomes" id="UP000295985"/>
    </source>
</evidence>
<dbReference type="Gene3D" id="3.60.120.10">
    <property type="entry name" value="Anthranilate synthase"/>
    <property type="match status" value="1"/>
</dbReference>
<dbReference type="GO" id="GO:0008909">
    <property type="term" value="F:isochorismate synthase activity"/>
    <property type="evidence" value="ECO:0007669"/>
    <property type="project" value="UniProtKB-EC"/>
</dbReference>
<accession>A0A2U1UPE6</accession>
<dbReference type="Proteomes" id="UP000295985">
    <property type="component" value="Unassembled WGS sequence"/>
</dbReference>
<protein>
    <recommendedName>
        <fullName evidence="3">isochorismate synthase</fullName>
        <ecNumber evidence="3">5.4.4.2</ecNumber>
    </recommendedName>
    <alternativeName>
        <fullName evidence="5">Isochorismate mutase</fullName>
    </alternativeName>
</protein>
<evidence type="ECO:0000256" key="1">
    <source>
        <dbReference type="ARBA" id="ARBA00000799"/>
    </source>
</evidence>
<feature type="domain" description="Chorismate-utilising enzyme C-terminal" evidence="6">
    <location>
        <begin position="124"/>
        <end position="377"/>
    </location>
</feature>
<dbReference type="Proteomes" id="UP000303847">
    <property type="component" value="Chromosome"/>
</dbReference>
<comment type="similarity">
    <text evidence="2">Belongs to the isochorismate synthase family.</text>
</comment>
<dbReference type="PANTHER" id="PTHR42839">
    <property type="entry name" value="ISOCHORISMATE SYNTHASE ENTC"/>
    <property type="match status" value="1"/>
</dbReference>
<name>A0A2U1UPE6_9GAMM</name>
<dbReference type="InterPro" id="IPR004561">
    <property type="entry name" value="IsoChor_synthase"/>
</dbReference>
<dbReference type="RefSeq" id="WP_009114579.1">
    <property type="nucleotide sequence ID" value="NZ_CP034036.1"/>
</dbReference>
<organism evidence="7 9">
    <name type="scientific">Brenneria nigrifluens DSM 30175 = ATCC 13028</name>
    <dbReference type="NCBI Taxonomy" id="1121120"/>
    <lineage>
        <taxon>Bacteria</taxon>
        <taxon>Pseudomonadati</taxon>
        <taxon>Pseudomonadota</taxon>
        <taxon>Gammaproteobacteria</taxon>
        <taxon>Enterobacterales</taxon>
        <taxon>Pectobacteriaceae</taxon>
        <taxon>Brenneria</taxon>
    </lineage>
</organism>
<reference evidence="7 9" key="1">
    <citation type="submission" date="2018-04" db="EMBL/GenBank/DDBJ databases">
        <title>Brenneria corticis sp.nov.</title>
        <authorList>
            <person name="Li Y."/>
        </authorList>
    </citation>
    <scope>NUCLEOTIDE SEQUENCE [LARGE SCALE GENOMIC DNA]</scope>
    <source>
        <strain evidence="7 9">LMG 2694</strain>
    </source>
</reference>
<dbReference type="EMBL" id="CP034036">
    <property type="protein sequence ID" value="QCR06216.1"/>
    <property type="molecule type" value="Genomic_DNA"/>
</dbReference>